<evidence type="ECO:0000313" key="2">
    <source>
        <dbReference type="Proteomes" id="UP000256530"/>
    </source>
</evidence>
<dbReference type="EMBL" id="QTTY01000056">
    <property type="protein sequence ID" value="REF15047.1"/>
    <property type="molecule type" value="Genomic_DNA"/>
</dbReference>
<organism evidence="1 2">
    <name type="scientific">Bacillus mycoides</name>
    <dbReference type="NCBI Taxonomy" id="1405"/>
    <lineage>
        <taxon>Bacteria</taxon>
        <taxon>Bacillati</taxon>
        <taxon>Bacillota</taxon>
        <taxon>Bacilli</taxon>
        <taxon>Bacillales</taxon>
        <taxon>Bacillaceae</taxon>
        <taxon>Bacillus</taxon>
        <taxon>Bacillus cereus group</taxon>
    </lineage>
</organism>
<sequence>MSVGIMPHNEVIRIGDAYLLPLVSNLYGLQGYEVKPVK</sequence>
<comment type="caution">
    <text evidence="1">The sequence shown here is derived from an EMBL/GenBank/DDBJ whole genome shotgun (WGS) entry which is preliminary data.</text>
</comment>
<name>A0A3D9TLI2_BACMY</name>
<protein>
    <submittedName>
        <fullName evidence="1">Uncharacterized protein</fullName>
    </submittedName>
</protein>
<proteinExistence type="predicted"/>
<evidence type="ECO:0000313" key="1">
    <source>
        <dbReference type="EMBL" id="REF15047.1"/>
    </source>
</evidence>
<dbReference type="AlphaFoldDB" id="A0A3D9TLI2"/>
<gene>
    <name evidence="1" type="ORF">DET55_1561</name>
</gene>
<reference evidence="1 2" key="1">
    <citation type="submission" date="2018-08" db="EMBL/GenBank/DDBJ databases">
        <title>Freshwater and sediment microbial communities from various areas in North America, analyzing microbe dynamics in response to fracking.</title>
        <authorList>
            <person name="Lamendella R."/>
        </authorList>
    </citation>
    <scope>NUCLEOTIDE SEQUENCE [LARGE SCALE GENOMIC DNA]</scope>
    <source>
        <strain evidence="1 2">DB-1</strain>
    </source>
</reference>
<accession>A0A3D9TLI2</accession>
<feature type="non-terminal residue" evidence="1">
    <location>
        <position position="38"/>
    </location>
</feature>
<dbReference type="Proteomes" id="UP000256530">
    <property type="component" value="Unassembled WGS sequence"/>
</dbReference>